<dbReference type="EMBL" id="FPAB01000002">
    <property type="protein sequence ID" value="SFS58018.1"/>
    <property type="molecule type" value="Genomic_DNA"/>
</dbReference>
<evidence type="ECO:0000259" key="7">
    <source>
        <dbReference type="Pfam" id="PF02770"/>
    </source>
</evidence>
<dbReference type="GO" id="GO:0050660">
    <property type="term" value="F:flavin adenine dinucleotide binding"/>
    <property type="evidence" value="ECO:0007669"/>
    <property type="project" value="InterPro"/>
</dbReference>
<evidence type="ECO:0000256" key="4">
    <source>
        <dbReference type="ARBA" id="ARBA00022827"/>
    </source>
</evidence>
<comment type="similarity">
    <text evidence="2 5">Belongs to the acyl-CoA dehydrogenase family.</text>
</comment>
<dbReference type="InterPro" id="IPR013786">
    <property type="entry name" value="AcylCoA_DH/ox_N"/>
</dbReference>
<evidence type="ECO:0000256" key="5">
    <source>
        <dbReference type="RuleBase" id="RU362125"/>
    </source>
</evidence>
<feature type="domain" description="Acyl-CoA dehydrogenase/oxidase N-terminal" evidence="8">
    <location>
        <begin position="12"/>
        <end position="105"/>
    </location>
</feature>
<dbReference type="InterPro" id="IPR006091">
    <property type="entry name" value="Acyl-CoA_Oxase/DH_mid-dom"/>
</dbReference>
<keyword evidence="4 5" id="KW-0274">FAD</keyword>
<dbReference type="PANTHER" id="PTHR43884:SF12">
    <property type="entry name" value="ISOVALERYL-COA DEHYDROGENASE, MITOCHONDRIAL-RELATED"/>
    <property type="match status" value="1"/>
</dbReference>
<dbReference type="PROSITE" id="PS00072">
    <property type="entry name" value="ACYL_COA_DH_1"/>
    <property type="match status" value="1"/>
</dbReference>
<dbReference type="InterPro" id="IPR009100">
    <property type="entry name" value="AcylCoA_DH/oxidase_NM_dom_sf"/>
</dbReference>
<dbReference type="InterPro" id="IPR046373">
    <property type="entry name" value="Acyl-CoA_Oxase/DH_mid-dom_sf"/>
</dbReference>
<dbReference type="InterPro" id="IPR006089">
    <property type="entry name" value="Acyl-CoA_DH_CS"/>
</dbReference>
<dbReference type="Gene3D" id="2.40.110.10">
    <property type="entry name" value="Butyryl-CoA Dehydrogenase, subunit A, domain 2"/>
    <property type="match status" value="1"/>
</dbReference>
<dbReference type="Gene3D" id="1.20.140.10">
    <property type="entry name" value="Butyryl-CoA Dehydrogenase, subunit A, domain 3"/>
    <property type="match status" value="1"/>
</dbReference>
<keyword evidence="3 5" id="KW-0285">Flavoprotein</keyword>
<keyword evidence="5" id="KW-0560">Oxidoreductase</keyword>
<proteinExistence type="inferred from homology"/>
<dbReference type="STRING" id="1176198.SAMN05444716_102574"/>
<evidence type="ECO:0008006" key="11">
    <source>
        <dbReference type="Google" id="ProtNLM"/>
    </source>
</evidence>
<name>A0A1I6R0G8_9ACTN</name>
<feature type="domain" description="Acyl-CoA oxidase/dehydrogenase middle" evidence="7">
    <location>
        <begin position="110"/>
        <end position="199"/>
    </location>
</feature>
<sequence>MSTAAPPGTAGARAFVDTELIPHADAFDRDEAIPEWLLGSVAEHGWWGAVRTGSMVEFAALHEEIGRGCSSLRSLLTVHSMALYAVDRWGADALRERWLEPLTAGTALGAFCLTESAAGSDFTAVEASARPAPGGGWLLDGHKKWVTGGERAEVFLVFARTGRGVSAFLVEAGAPGVSRTPVRGLLGTRAALTAEVRFEGARLPAAALLGAEGMGTAIATGVLDIGRHSVAAGSTGIIAAALEGSVRHAAGRRQGGALLGEHQLIQRLITRMAVDLRAARALCRDAGALKDAGDPATLMATCAAKYFASTAAMRAATDAVQIHGAVGCSDGHPANRLFRDAKIMEIIEGSSQIQEILIAQHALTAAGAGRPRTPEGGAS</sequence>
<feature type="domain" description="Acyl-CoA dehydrogenase/oxidase C-terminal" evidence="6">
    <location>
        <begin position="213"/>
        <end position="362"/>
    </location>
</feature>
<evidence type="ECO:0000256" key="3">
    <source>
        <dbReference type="ARBA" id="ARBA00022630"/>
    </source>
</evidence>
<protein>
    <recommendedName>
        <fullName evidence="11">Acyl-CoA dehydrogenase</fullName>
    </recommendedName>
</protein>
<dbReference type="SUPFAM" id="SSF47203">
    <property type="entry name" value="Acyl-CoA dehydrogenase C-terminal domain-like"/>
    <property type="match status" value="1"/>
</dbReference>
<evidence type="ECO:0000313" key="10">
    <source>
        <dbReference type="Proteomes" id="UP000198873"/>
    </source>
</evidence>
<dbReference type="InterPro" id="IPR009075">
    <property type="entry name" value="AcylCo_DH/oxidase_C"/>
</dbReference>
<keyword evidence="10" id="KW-1185">Reference proteome</keyword>
<dbReference type="SUPFAM" id="SSF56645">
    <property type="entry name" value="Acyl-CoA dehydrogenase NM domain-like"/>
    <property type="match status" value="1"/>
</dbReference>
<dbReference type="RefSeq" id="WP_093842491.1">
    <property type="nucleotide sequence ID" value="NZ_FPAB01000002.1"/>
</dbReference>
<dbReference type="AlphaFoldDB" id="A0A1I6R0G8"/>
<dbReference type="PANTHER" id="PTHR43884">
    <property type="entry name" value="ACYL-COA DEHYDROGENASE"/>
    <property type="match status" value="1"/>
</dbReference>
<dbReference type="Pfam" id="PF02770">
    <property type="entry name" value="Acyl-CoA_dh_M"/>
    <property type="match status" value="1"/>
</dbReference>
<gene>
    <name evidence="9" type="ORF">SAMN05444716_102574</name>
</gene>
<dbReference type="Pfam" id="PF00441">
    <property type="entry name" value="Acyl-CoA_dh_1"/>
    <property type="match status" value="1"/>
</dbReference>
<dbReference type="Proteomes" id="UP000198873">
    <property type="component" value="Unassembled WGS sequence"/>
</dbReference>
<reference evidence="10" key="1">
    <citation type="submission" date="2016-10" db="EMBL/GenBank/DDBJ databases">
        <authorList>
            <person name="Varghese N."/>
            <person name="Submissions S."/>
        </authorList>
    </citation>
    <scope>NUCLEOTIDE SEQUENCE [LARGE SCALE GENOMIC DNA]</scope>
    <source>
        <strain evidence="10">CGMCC 4.7047</strain>
    </source>
</reference>
<organism evidence="9 10">
    <name type="scientific">Streptomyces harbinensis</name>
    <dbReference type="NCBI Taxonomy" id="1176198"/>
    <lineage>
        <taxon>Bacteria</taxon>
        <taxon>Bacillati</taxon>
        <taxon>Actinomycetota</taxon>
        <taxon>Actinomycetes</taxon>
        <taxon>Kitasatosporales</taxon>
        <taxon>Streptomycetaceae</taxon>
        <taxon>Streptomyces</taxon>
    </lineage>
</organism>
<dbReference type="Pfam" id="PF02771">
    <property type="entry name" value="Acyl-CoA_dh_N"/>
    <property type="match status" value="1"/>
</dbReference>
<accession>A0A1I6R0G8</accession>
<evidence type="ECO:0000313" key="9">
    <source>
        <dbReference type="EMBL" id="SFS58018.1"/>
    </source>
</evidence>
<dbReference type="Gene3D" id="1.10.540.10">
    <property type="entry name" value="Acyl-CoA dehydrogenase/oxidase, N-terminal domain"/>
    <property type="match status" value="1"/>
</dbReference>
<evidence type="ECO:0000259" key="6">
    <source>
        <dbReference type="Pfam" id="PF00441"/>
    </source>
</evidence>
<comment type="cofactor">
    <cofactor evidence="1 5">
        <name>FAD</name>
        <dbReference type="ChEBI" id="CHEBI:57692"/>
    </cofactor>
</comment>
<dbReference type="InterPro" id="IPR037069">
    <property type="entry name" value="AcylCoA_DH/ox_N_sf"/>
</dbReference>
<evidence type="ECO:0000256" key="1">
    <source>
        <dbReference type="ARBA" id="ARBA00001974"/>
    </source>
</evidence>
<dbReference type="InterPro" id="IPR036250">
    <property type="entry name" value="AcylCo_DH-like_C"/>
</dbReference>
<evidence type="ECO:0000256" key="2">
    <source>
        <dbReference type="ARBA" id="ARBA00009347"/>
    </source>
</evidence>
<dbReference type="GO" id="GO:0003995">
    <property type="term" value="F:acyl-CoA dehydrogenase activity"/>
    <property type="evidence" value="ECO:0007669"/>
    <property type="project" value="InterPro"/>
</dbReference>
<evidence type="ECO:0000259" key="8">
    <source>
        <dbReference type="Pfam" id="PF02771"/>
    </source>
</evidence>